<comment type="subcellular location">
    <subcellularLocation>
        <location evidence="1">Membrane</location>
        <topology evidence="1">Multi-pass membrane protein</topology>
    </subcellularLocation>
</comment>
<feature type="transmembrane region" description="Helical" evidence="6">
    <location>
        <begin position="78"/>
        <end position="96"/>
    </location>
</feature>
<evidence type="ECO:0000256" key="5">
    <source>
        <dbReference type="SAM" id="MobiDB-lite"/>
    </source>
</evidence>
<feature type="transmembrane region" description="Helical" evidence="6">
    <location>
        <begin position="229"/>
        <end position="245"/>
    </location>
</feature>
<reference evidence="8 9" key="1">
    <citation type="submission" date="2016-10" db="EMBL/GenBank/DDBJ databases">
        <authorList>
            <person name="de Groot N.N."/>
        </authorList>
    </citation>
    <scope>NUCLEOTIDE SEQUENCE [LARGE SCALE GENOMIC DNA]</scope>
    <source>
        <strain evidence="8 9">DSM 21799</strain>
    </source>
</reference>
<feature type="transmembrane region" description="Helical" evidence="6">
    <location>
        <begin position="377"/>
        <end position="392"/>
    </location>
</feature>
<dbReference type="EMBL" id="FNRY01000001">
    <property type="protein sequence ID" value="SEB36644.1"/>
    <property type="molecule type" value="Genomic_DNA"/>
</dbReference>
<feature type="transmembrane region" description="Helical" evidence="6">
    <location>
        <begin position="344"/>
        <end position="365"/>
    </location>
</feature>
<accession>A0A1H4IRC3</accession>
<feature type="transmembrane region" description="Helical" evidence="6">
    <location>
        <begin position="21"/>
        <end position="42"/>
    </location>
</feature>
<evidence type="ECO:0000259" key="7">
    <source>
        <dbReference type="Pfam" id="PF04932"/>
    </source>
</evidence>
<evidence type="ECO:0000256" key="1">
    <source>
        <dbReference type="ARBA" id="ARBA00004141"/>
    </source>
</evidence>
<feature type="transmembrane region" description="Helical" evidence="6">
    <location>
        <begin position="48"/>
        <end position="66"/>
    </location>
</feature>
<dbReference type="RefSeq" id="WP_091178936.1">
    <property type="nucleotide sequence ID" value="NZ_FNRY01000001.1"/>
</dbReference>
<organism evidence="8 9">
    <name type="scientific">Paramicrobacterium humi</name>
    <dbReference type="NCBI Taxonomy" id="640635"/>
    <lineage>
        <taxon>Bacteria</taxon>
        <taxon>Bacillati</taxon>
        <taxon>Actinomycetota</taxon>
        <taxon>Actinomycetes</taxon>
        <taxon>Micrococcales</taxon>
        <taxon>Microbacteriaceae</taxon>
        <taxon>Paramicrobacterium</taxon>
    </lineage>
</organism>
<gene>
    <name evidence="8" type="ORF">SAMN04489806_0188</name>
</gene>
<feature type="transmembrane region" description="Helical" evidence="6">
    <location>
        <begin position="102"/>
        <end position="123"/>
    </location>
</feature>
<feature type="transmembrane region" description="Helical" evidence="6">
    <location>
        <begin position="175"/>
        <end position="197"/>
    </location>
</feature>
<keyword evidence="2 6" id="KW-0812">Transmembrane</keyword>
<evidence type="ECO:0000313" key="9">
    <source>
        <dbReference type="Proteomes" id="UP000199183"/>
    </source>
</evidence>
<evidence type="ECO:0000256" key="2">
    <source>
        <dbReference type="ARBA" id="ARBA00022692"/>
    </source>
</evidence>
<protein>
    <submittedName>
        <fullName evidence="8">O-antigen ligase</fullName>
    </submittedName>
</protein>
<sequence>MKPANGRGSRVPPPLSSLLGSAPFAQAFTVCAIAAAFMVPLLRNLMGWPGVVGVLCTLLALAVVVLIGRRHYIEWSGWWPLSIFAFVVWCAISTLWSDYTGFGLVGVGYQVIVFILAMTIALSRDMIQIVRATGGVLRALLSLSLVLEMLSGIFFDIPFPFLSIEGNIAEGGPIQGIFVTRNLLGLVSVIALITFVIEWRTRSVDRPVAVFSMSLAVLCLLLSQSPVNQLLTLVVLVATLALVWLRKSPPERRSLIQAGLLAVGMVGVIAIYIVRTRIIDWLNAGSEFGVRYRLWRAAWDFVKDNSIEGWGWLGAWRGDVFPYLGINIQVARHHSSALNAYLDVYLQVGLVGIFLFLVLCVFAFLRSWTLASNRRSVVYAWPALVLVTLLAGSAAESYILTGVGWMLLVICAAKASQHMSWRERIRGSRSTGPRAPENHTDRMS</sequence>
<feature type="transmembrane region" description="Helical" evidence="6">
    <location>
        <begin position="204"/>
        <end position="223"/>
    </location>
</feature>
<dbReference type="GO" id="GO:0016020">
    <property type="term" value="C:membrane"/>
    <property type="evidence" value="ECO:0007669"/>
    <property type="project" value="UniProtKB-SubCell"/>
</dbReference>
<feature type="domain" description="O-antigen ligase-related" evidence="7">
    <location>
        <begin position="212"/>
        <end position="357"/>
    </location>
</feature>
<evidence type="ECO:0000256" key="4">
    <source>
        <dbReference type="ARBA" id="ARBA00023136"/>
    </source>
</evidence>
<keyword evidence="8" id="KW-0436">Ligase</keyword>
<feature type="transmembrane region" description="Helical" evidence="6">
    <location>
        <begin position="135"/>
        <end position="155"/>
    </location>
</feature>
<name>A0A1H4IRC3_9MICO</name>
<evidence type="ECO:0000256" key="6">
    <source>
        <dbReference type="SAM" id="Phobius"/>
    </source>
</evidence>
<keyword evidence="3 6" id="KW-1133">Transmembrane helix</keyword>
<keyword evidence="4 6" id="KW-0472">Membrane</keyword>
<dbReference type="InterPro" id="IPR051533">
    <property type="entry name" value="WaaL-like"/>
</dbReference>
<feature type="transmembrane region" description="Helical" evidence="6">
    <location>
        <begin position="254"/>
        <end position="274"/>
    </location>
</feature>
<dbReference type="OrthoDB" id="5123754at2"/>
<dbReference type="PANTHER" id="PTHR37422:SF13">
    <property type="entry name" value="LIPOPOLYSACCHARIDE BIOSYNTHESIS PROTEIN PA4999-RELATED"/>
    <property type="match status" value="1"/>
</dbReference>
<keyword evidence="9" id="KW-1185">Reference proteome</keyword>
<feature type="region of interest" description="Disordered" evidence="5">
    <location>
        <begin position="423"/>
        <end position="444"/>
    </location>
</feature>
<evidence type="ECO:0000313" key="8">
    <source>
        <dbReference type="EMBL" id="SEB36644.1"/>
    </source>
</evidence>
<dbReference type="GO" id="GO:0016874">
    <property type="term" value="F:ligase activity"/>
    <property type="evidence" value="ECO:0007669"/>
    <property type="project" value="UniProtKB-KW"/>
</dbReference>
<proteinExistence type="predicted"/>
<dbReference type="PANTHER" id="PTHR37422">
    <property type="entry name" value="TEICHURONIC ACID BIOSYNTHESIS PROTEIN TUAE"/>
    <property type="match status" value="1"/>
</dbReference>
<dbReference type="STRING" id="640635.SAMN04489806_0188"/>
<dbReference type="AlphaFoldDB" id="A0A1H4IRC3"/>
<dbReference type="Proteomes" id="UP000199183">
    <property type="component" value="Unassembled WGS sequence"/>
</dbReference>
<evidence type="ECO:0000256" key="3">
    <source>
        <dbReference type="ARBA" id="ARBA00022989"/>
    </source>
</evidence>
<dbReference type="InterPro" id="IPR007016">
    <property type="entry name" value="O-antigen_ligase-rel_domated"/>
</dbReference>
<dbReference type="Pfam" id="PF04932">
    <property type="entry name" value="Wzy_C"/>
    <property type="match status" value="1"/>
</dbReference>